<accession>D6ZAY3</accession>
<sequence>MAGSFSGLRDRIAAAHPAAGAGELADLITGGGVVVGAGRAGFLADGFTWGRVEQPPFEHVGSGGLVFLFEDMRVAPNPQAGVWRPVVARVTTTGWLGQVDPAMRLPEGTRVLDRSKAPAGTDHLTNPGLLAVGLAKWLLEDGLGGDSSWRLAAVCFLEEPDSRYVQALLALPRPVEAYWPDRPGYEADVPQAAVQDARALSSEELAVKQSDPLRHAADMARLAPDGLYDPAGLPPKEAGWYRKSVQRANSERITNARWKQELDQYRREERGAGALNW</sequence>
<evidence type="ECO:0000313" key="2">
    <source>
        <dbReference type="Proteomes" id="UP000002247"/>
    </source>
</evidence>
<name>D6ZAY3_SEGRD</name>
<dbReference type="AlphaFoldDB" id="D6ZAY3"/>
<dbReference type="HOGENOM" id="CLU_893987_0_0_11"/>
<organism evidence="1 2">
    <name type="scientific">Segniliparus rotundus (strain ATCC BAA-972 / CDC 1076 / CIP 108378 / DSM 44985 / JCM 13578)</name>
    <dbReference type="NCBI Taxonomy" id="640132"/>
    <lineage>
        <taxon>Bacteria</taxon>
        <taxon>Bacillati</taxon>
        <taxon>Actinomycetota</taxon>
        <taxon>Actinomycetes</taxon>
        <taxon>Mycobacteriales</taxon>
        <taxon>Segniliparaceae</taxon>
        <taxon>Segniliparus</taxon>
    </lineage>
</organism>
<dbReference type="EMBL" id="CP001958">
    <property type="protein sequence ID" value="ADG96742.1"/>
    <property type="molecule type" value="Genomic_DNA"/>
</dbReference>
<dbReference type="Proteomes" id="UP000002247">
    <property type="component" value="Chromosome"/>
</dbReference>
<proteinExistence type="predicted"/>
<dbReference type="RefSeq" id="WP_013137198.1">
    <property type="nucleotide sequence ID" value="NC_014168.1"/>
</dbReference>
<evidence type="ECO:0000313" key="1">
    <source>
        <dbReference type="EMBL" id="ADG96742.1"/>
    </source>
</evidence>
<keyword evidence="2" id="KW-1185">Reference proteome</keyword>
<reference evidence="1 2" key="1">
    <citation type="journal article" date="2010" name="Stand. Genomic Sci.">
        <title>Complete genome sequence of Segniliparus rotundus type strain (CDC 1076).</title>
        <authorList>
            <person name="Sikorski J."/>
            <person name="Lapidus A."/>
            <person name="Copeland A."/>
            <person name="Misra M."/>
            <person name="Glavina Del Rio T."/>
            <person name="Nolan M."/>
            <person name="Lucas S."/>
            <person name="Chen F."/>
            <person name="Tice H."/>
            <person name="Cheng J.F."/>
            <person name="Jando M."/>
            <person name="Schneider S."/>
            <person name="Bruce D."/>
            <person name="Goodwin L."/>
            <person name="Pitluck S."/>
            <person name="Liolios K."/>
            <person name="Mikhailova N."/>
            <person name="Pati A."/>
            <person name="Ivanova N."/>
            <person name="Mavromatis K."/>
            <person name="Chen A."/>
            <person name="Palaniappan K."/>
            <person name="Chertkov O."/>
            <person name="Land M."/>
            <person name="Hauser L."/>
            <person name="Chang Y.J."/>
            <person name="Jeffries C.D."/>
            <person name="Brettin T."/>
            <person name="Detter J.C."/>
            <person name="Han C."/>
            <person name="Rohde M."/>
            <person name="Goker M."/>
            <person name="Bristow J."/>
            <person name="Eisen J.A."/>
            <person name="Markowitz V."/>
            <person name="Hugenholtz P."/>
            <person name="Kyrpides N.C."/>
            <person name="Klenk H.P."/>
        </authorList>
    </citation>
    <scope>NUCLEOTIDE SEQUENCE [LARGE SCALE GENOMIC DNA]</scope>
    <source>
        <strain evidence="2">ATCC BAA-972 / CDC 1076 / CIP 108378 / DSM 44985 / JCM 13578</strain>
    </source>
</reference>
<dbReference type="KEGG" id="srt:Srot_0255"/>
<gene>
    <name evidence="1" type="ordered locus">Srot_0255</name>
</gene>
<protein>
    <submittedName>
        <fullName evidence="1">Uncharacterized protein</fullName>
    </submittedName>
</protein>